<evidence type="ECO:0000313" key="2">
    <source>
        <dbReference type="EMBL" id="GAA6268973.1"/>
    </source>
</evidence>
<dbReference type="Proteomes" id="UP001600894">
    <property type="component" value="Unassembled WGS sequence"/>
</dbReference>
<keyword evidence="3" id="KW-1185">Reference proteome</keyword>
<dbReference type="Gene3D" id="6.10.10.80">
    <property type="entry name" value="Small, acid-soluble spore protein, alpha/beta type-like"/>
    <property type="match status" value="1"/>
</dbReference>
<dbReference type="InterPro" id="IPR001448">
    <property type="entry name" value="SASP_alpha/beta-type"/>
</dbReference>
<organism evidence="2 3">
    <name type="scientific">Enterocloster alcoholdehydrogenati</name>
    <dbReference type="NCBI Taxonomy" id="2547410"/>
    <lineage>
        <taxon>Bacteria</taxon>
        <taxon>Bacillati</taxon>
        <taxon>Bacillota</taxon>
        <taxon>Clostridia</taxon>
        <taxon>Lachnospirales</taxon>
        <taxon>Lachnospiraceae</taxon>
        <taxon>Enterocloster</taxon>
    </lineage>
</organism>
<protein>
    <recommendedName>
        <fullName evidence="4">Small, acid-soluble spore protein, alpha/beta type</fullName>
    </recommendedName>
</protein>
<name>A0ABQ0AY75_9FIRM</name>
<dbReference type="InterPro" id="IPR038300">
    <property type="entry name" value="SASP_sf_alpha/beta"/>
</dbReference>
<dbReference type="Pfam" id="PF00269">
    <property type="entry name" value="SASP"/>
    <property type="match status" value="1"/>
</dbReference>
<proteinExistence type="predicted"/>
<dbReference type="EMBL" id="BAABXL010000001">
    <property type="protein sequence ID" value="GAA6268973.1"/>
    <property type="molecule type" value="Genomic_DNA"/>
</dbReference>
<gene>
    <name evidence="2" type="ORF">F130042H8_20330</name>
</gene>
<evidence type="ECO:0008006" key="4">
    <source>
        <dbReference type="Google" id="ProtNLM"/>
    </source>
</evidence>
<dbReference type="RefSeq" id="WP_176253909.1">
    <property type="nucleotide sequence ID" value="NZ_BAABXL010000001.1"/>
</dbReference>
<accession>A0ABQ0AY75</accession>
<comment type="function">
    <text evidence="1">SASP are bound to spore DNA. They are double-stranded DNA-binding proteins that cause DNA to change to an a-like conformation. They protect the DNA backbone from chemical and enzymatic cleavage and are thus involved in dormant spore's high resistance to UV light.</text>
</comment>
<reference evidence="2 3" key="1">
    <citation type="submission" date="2024-04" db="EMBL/GenBank/DDBJ databases">
        <title>Defined microbial consortia suppress multidrug-resistant proinflammatory Enterobacteriaceae via ecological control.</title>
        <authorList>
            <person name="Furuichi M."/>
            <person name="Kawaguchi T."/>
            <person name="Pust M."/>
            <person name="Yasuma K."/>
            <person name="Plichta D."/>
            <person name="Hasegawa N."/>
            <person name="Ohya T."/>
            <person name="Bhattarai S."/>
            <person name="Sasajima S."/>
            <person name="Aoto Y."/>
            <person name="Tuganbaev T."/>
            <person name="Yaginuma M."/>
            <person name="Ueda M."/>
            <person name="Okahashi N."/>
            <person name="Amafuji K."/>
            <person name="Kiridooshi Y."/>
            <person name="Sugita K."/>
            <person name="Strazar M."/>
            <person name="Skelly A."/>
            <person name="Suda W."/>
            <person name="Hattori M."/>
            <person name="Nakamoto N."/>
            <person name="Caballero S."/>
            <person name="Norman J."/>
            <person name="Olle B."/>
            <person name="Tanoue T."/>
            <person name="Arita M."/>
            <person name="Bucci V."/>
            <person name="Atarashi K."/>
            <person name="Xavier R."/>
            <person name="Honda K."/>
        </authorList>
    </citation>
    <scope>NUCLEOTIDE SEQUENCE [LARGE SCALE GENOMIC DNA]</scope>
    <source>
        <strain evidence="3">f13</strain>
    </source>
</reference>
<evidence type="ECO:0000313" key="3">
    <source>
        <dbReference type="Proteomes" id="UP001600894"/>
    </source>
</evidence>
<evidence type="ECO:0000256" key="1">
    <source>
        <dbReference type="ARBA" id="ARBA00003863"/>
    </source>
</evidence>
<sequence>MGKNKSKKPFDPANMSPQEQLKFEIAQELGLDKKVLEQGWRSLTAKESGRIGGIMTRKKRELKAEALKERDSEG</sequence>
<comment type="caution">
    <text evidence="2">The sequence shown here is derived from an EMBL/GenBank/DDBJ whole genome shotgun (WGS) entry which is preliminary data.</text>
</comment>